<evidence type="ECO:0000313" key="1">
    <source>
        <dbReference type="EnsemblPlants" id="KQK91738"/>
    </source>
</evidence>
<keyword evidence="2" id="KW-1185">Reference proteome</keyword>
<dbReference type="Proteomes" id="UP000004995">
    <property type="component" value="Unassembled WGS sequence"/>
</dbReference>
<dbReference type="HOGENOM" id="CLU_2982731_0_0_1"/>
<organism evidence="1 2">
    <name type="scientific">Setaria italica</name>
    <name type="common">Foxtail millet</name>
    <name type="synonym">Panicum italicum</name>
    <dbReference type="NCBI Taxonomy" id="4555"/>
    <lineage>
        <taxon>Eukaryota</taxon>
        <taxon>Viridiplantae</taxon>
        <taxon>Streptophyta</taxon>
        <taxon>Embryophyta</taxon>
        <taxon>Tracheophyta</taxon>
        <taxon>Spermatophyta</taxon>
        <taxon>Magnoliopsida</taxon>
        <taxon>Liliopsida</taxon>
        <taxon>Poales</taxon>
        <taxon>Poaceae</taxon>
        <taxon>PACMAD clade</taxon>
        <taxon>Panicoideae</taxon>
        <taxon>Panicodae</taxon>
        <taxon>Paniceae</taxon>
        <taxon>Cenchrinae</taxon>
        <taxon>Setaria</taxon>
    </lineage>
</organism>
<dbReference type="InParanoid" id="K4AHV6"/>
<sequence length="58" mass="6345">MRCIDPGPNLNQYTMEECVSSWMQVIPCSVLIVIAAKQACASAYNASCKAITNLFCSR</sequence>
<dbReference type="EMBL" id="AGNK02006061">
    <property type="status" value="NOT_ANNOTATED_CDS"/>
    <property type="molecule type" value="Genomic_DNA"/>
</dbReference>
<reference evidence="1" key="2">
    <citation type="submission" date="2018-08" db="UniProtKB">
        <authorList>
            <consortium name="EnsemblPlants"/>
        </authorList>
    </citation>
    <scope>IDENTIFICATION</scope>
    <source>
        <strain evidence="1">Yugu1</strain>
    </source>
</reference>
<dbReference type="AlphaFoldDB" id="K4AHV6"/>
<name>K4AHV6_SETIT</name>
<dbReference type="Gramene" id="KQK91738">
    <property type="protein sequence ID" value="KQK91738"/>
    <property type="gene ID" value="SETIT_038463mg"/>
</dbReference>
<proteinExistence type="predicted"/>
<evidence type="ECO:0000313" key="2">
    <source>
        <dbReference type="Proteomes" id="UP000004995"/>
    </source>
</evidence>
<accession>K4AHV6</accession>
<reference evidence="2" key="1">
    <citation type="journal article" date="2012" name="Nat. Biotechnol.">
        <title>Reference genome sequence of the model plant Setaria.</title>
        <authorList>
            <person name="Bennetzen J.L."/>
            <person name="Schmutz J."/>
            <person name="Wang H."/>
            <person name="Percifield R."/>
            <person name="Hawkins J."/>
            <person name="Pontaroli A.C."/>
            <person name="Estep M."/>
            <person name="Feng L."/>
            <person name="Vaughn J.N."/>
            <person name="Grimwood J."/>
            <person name="Jenkins J."/>
            <person name="Barry K."/>
            <person name="Lindquist E."/>
            <person name="Hellsten U."/>
            <person name="Deshpande S."/>
            <person name="Wang X."/>
            <person name="Wu X."/>
            <person name="Mitros T."/>
            <person name="Triplett J."/>
            <person name="Yang X."/>
            <person name="Ye C.Y."/>
            <person name="Mauro-Herrera M."/>
            <person name="Wang L."/>
            <person name="Li P."/>
            <person name="Sharma M."/>
            <person name="Sharma R."/>
            <person name="Ronald P.C."/>
            <person name="Panaud O."/>
            <person name="Kellogg E.A."/>
            <person name="Brutnell T.P."/>
            <person name="Doust A.N."/>
            <person name="Tuskan G.A."/>
            <person name="Rokhsar D."/>
            <person name="Devos K.M."/>
        </authorList>
    </citation>
    <scope>NUCLEOTIDE SEQUENCE [LARGE SCALE GENOMIC DNA]</scope>
    <source>
        <strain evidence="2">cv. Yugu1</strain>
    </source>
</reference>
<protein>
    <submittedName>
        <fullName evidence="1">Uncharacterized protein</fullName>
    </submittedName>
</protein>
<dbReference type="EnsemblPlants" id="KQK91738">
    <property type="protein sequence ID" value="KQK91738"/>
    <property type="gene ID" value="SETIT_038463mg"/>
</dbReference>